<dbReference type="InterPro" id="IPR014729">
    <property type="entry name" value="Rossmann-like_a/b/a_fold"/>
</dbReference>
<dbReference type="InterPro" id="IPR052188">
    <property type="entry name" value="Ni-pincer_cofactor_biosynth"/>
</dbReference>
<dbReference type="GO" id="GO:0006163">
    <property type="term" value="P:purine nucleotide metabolic process"/>
    <property type="evidence" value="ECO:0007669"/>
    <property type="project" value="UniProtKB-ARBA"/>
</dbReference>
<evidence type="ECO:0000256" key="1">
    <source>
        <dbReference type="PIRSR" id="PIRSR006661-1"/>
    </source>
</evidence>
<sequence>MDLPPELAAKWRCLVGRLEELDSLLVAFSGGVDSSLLLAVARRVLGDRVQAGMCLGPFTPSWEAERARALARSLGVKLHEMDACELDDSDIVRNDPQRCYFCKRLRLGRLMELAQELGIAAVAEGSQADDAQDFRPGERAVKELGLISPLAEAGLGKAEVRTLSRALGLPTADLPAAACLASRVPWGTALTPEALERIGRAEAGLRKLLPGNLRVRDHLPVARLELSPADLARALGEPLRGQIVEAVKAAGYDYVALDLEGYRMGGGQKTPQ</sequence>
<evidence type="ECO:0000259" key="2">
    <source>
        <dbReference type="Pfam" id="PF02540"/>
    </source>
</evidence>
<evidence type="ECO:0000313" key="4">
    <source>
        <dbReference type="Proteomes" id="UP001366166"/>
    </source>
</evidence>
<dbReference type="InterPro" id="IPR005232">
    <property type="entry name" value="LarE"/>
</dbReference>
<name>A0AAU9ECM7_9BACT</name>
<dbReference type="InterPro" id="IPR022310">
    <property type="entry name" value="NAD/GMP_synthase"/>
</dbReference>
<dbReference type="Pfam" id="PF02540">
    <property type="entry name" value="NAD_synthase"/>
    <property type="match status" value="1"/>
</dbReference>
<dbReference type="PANTHER" id="PTHR43169:SF2">
    <property type="entry name" value="NAD_GMP SYNTHASE DOMAIN-CONTAINING PROTEIN"/>
    <property type="match status" value="1"/>
</dbReference>
<dbReference type="NCBIfam" id="TIGR00268">
    <property type="entry name" value="ATP-dependent sacrificial sulfur transferase LarE"/>
    <property type="match status" value="1"/>
</dbReference>
<dbReference type="EMBL" id="AP028679">
    <property type="protein sequence ID" value="BEQ14896.1"/>
    <property type="molecule type" value="Genomic_DNA"/>
</dbReference>
<accession>A0AAU9ECM7</accession>
<keyword evidence="4" id="KW-1185">Reference proteome</keyword>
<dbReference type="CDD" id="cd01990">
    <property type="entry name" value="LarE-like"/>
    <property type="match status" value="1"/>
</dbReference>
<dbReference type="PANTHER" id="PTHR43169">
    <property type="entry name" value="EXSB FAMILY PROTEIN"/>
    <property type="match status" value="1"/>
</dbReference>
<dbReference type="Proteomes" id="UP001366166">
    <property type="component" value="Chromosome"/>
</dbReference>
<protein>
    <submittedName>
        <fullName evidence="3">7-cyano-7-deazaguanine synthase</fullName>
    </submittedName>
</protein>
<reference evidence="4" key="1">
    <citation type="journal article" date="2023" name="Arch. Microbiol.">
        <title>Desulfoferula mesophilus gen. nov. sp. nov., a mesophilic sulfate-reducing bacterium isolated from a brackish lake sediment.</title>
        <authorList>
            <person name="Watanabe T."/>
            <person name="Yabe T."/>
            <person name="Tsuji J.M."/>
            <person name="Fukui M."/>
        </authorList>
    </citation>
    <scope>NUCLEOTIDE SEQUENCE [LARGE SCALE GENOMIC DNA]</scope>
    <source>
        <strain evidence="4">12FAK</strain>
    </source>
</reference>
<gene>
    <name evidence="3" type="ORF">FAK_19620</name>
</gene>
<dbReference type="AlphaFoldDB" id="A0AAU9ECM7"/>
<dbReference type="Gene3D" id="3.40.50.620">
    <property type="entry name" value="HUPs"/>
    <property type="match status" value="1"/>
</dbReference>
<feature type="active site" description="Nucleophile and sulfur donor" evidence="1">
    <location>
        <position position="179"/>
    </location>
</feature>
<dbReference type="GO" id="GO:0016783">
    <property type="term" value="F:sulfurtransferase activity"/>
    <property type="evidence" value="ECO:0007669"/>
    <property type="project" value="InterPro"/>
</dbReference>
<feature type="domain" description="NAD/GMP synthase" evidence="2">
    <location>
        <begin position="22"/>
        <end position="170"/>
    </location>
</feature>
<organism evidence="3 4">
    <name type="scientific">Desulfoferula mesophila</name>
    <dbReference type="NCBI Taxonomy" id="3058419"/>
    <lineage>
        <taxon>Bacteria</taxon>
        <taxon>Pseudomonadati</taxon>
        <taxon>Thermodesulfobacteriota</taxon>
        <taxon>Desulfarculia</taxon>
        <taxon>Desulfarculales</taxon>
        <taxon>Desulfarculaceae</taxon>
        <taxon>Desulfoferula</taxon>
    </lineage>
</organism>
<dbReference type="KEGG" id="dmp:FAK_19620"/>
<dbReference type="SUPFAM" id="SSF52402">
    <property type="entry name" value="Adenine nucleotide alpha hydrolases-like"/>
    <property type="match status" value="1"/>
</dbReference>
<dbReference type="PIRSF" id="PIRSF006661">
    <property type="entry name" value="PP-lp_UCP006661"/>
    <property type="match status" value="1"/>
</dbReference>
<evidence type="ECO:0000313" key="3">
    <source>
        <dbReference type="EMBL" id="BEQ14896.1"/>
    </source>
</evidence>
<proteinExistence type="predicted"/>